<dbReference type="GO" id="GO:0008270">
    <property type="term" value="F:zinc ion binding"/>
    <property type="evidence" value="ECO:0007669"/>
    <property type="project" value="UniProtKB-UniRule"/>
</dbReference>
<keyword evidence="4 7" id="KW-0862">Zinc</keyword>
<evidence type="ECO:0000256" key="4">
    <source>
        <dbReference type="ARBA" id="ARBA00022833"/>
    </source>
</evidence>
<feature type="binding site" evidence="7">
    <location>
        <position position="21"/>
    </location>
    <ligand>
        <name>Zn(2+)</name>
        <dbReference type="ChEBI" id="CHEBI:29105"/>
        <note>catalytic</note>
    </ligand>
</feature>
<dbReference type="GO" id="GO:0005634">
    <property type="term" value="C:nucleus"/>
    <property type="evidence" value="ECO:0007669"/>
    <property type="project" value="UniProtKB-SubCell"/>
</dbReference>
<name>A0A0D2JWE3_9EURO</name>
<dbReference type="PROSITE" id="PS00485">
    <property type="entry name" value="A_DEAMINASE"/>
    <property type="match status" value="1"/>
</dbReference>
<keyword evidence="5 7" id="KW-0546">Nucleotide metabolism</keyword>
<evidence type="ECO:0000256" key="5">
    <source>
        <dbReference type="ARBA" id="ARBA00023080"/>
    </source>
</evidence>
<comment type="catalytic activity">
    <reaction evidence="7">
        <text>adenine + H2O + H(+) = hypoxanthine + NH4(+)</text>
        <dbReference type="Rhea" id="RHEA:23688"/>
        <dbReference type="ChEBI" id="CHEBI:15377"/>
        <dbReference type="ChEBI" id="CHEBI:15378"/>
        <dbReference type="ChEBI" id="CHEBI:16708"/>
        <dbReference type="ChEBI" id="CHEBI:17368"/>
        <dbReference type="ChEBI" id="CHEBI:28938"/>
        <dbReference type="EC" id="3.5.4.2"/>
    </reaction>
</comment>
<evidence type="ECO:0000313" key="10">
    <source>
        <dbReference type="Proteomes" id="UP000053411"/>
    </source>
</evidence>
<dbReference type="Pfam" id="PF00962">
    <property type="entry name" value="A_deaminase"/>
    <property type="match status" value="1"/>
</dbReference>
<dbReference type="OrthoDB" id="272271at2759"/>
<dbReference type="VEuPathDB" id="FungiDB:Z520_09519"/>
<dbReference type="HAMAP" id="MF_01962">
    <property type="entry name" value="Adenine_deaminase"/>
    <property type="match status" value="1"/>
</dbReference>
<dbReference type="Proteomes" id="UP000053411">
    <property type="component" value="Unassembled WGS sequence"/>
</dbReference>
<dbReference type="EMBL" id="KN848085">
    <property type="protein sequence ID" value="KIX94829.1"/>
    <property type="molecule type" value="Genomic_DNA"/>
</dbReference>
<dbReference type="PANTHER" id="PTHR43114:SF6">
    <property type="entry name" value="ADENINE DEAMINASE"/>
    <property type="match status" value="1"/>
</dbReference>
<dbReference type="GO" id="GO:0009168">
    <property type="term" value="P:purine ribonucleoside monophosphate biosynthetic process"/>
    <property type="evidence" value="ECO:0007669"/>
    <property type="project" value="InterPro"/>
</dbReference>
<evidence type="ECO:0000259" key="8">
    <source>
        <dbReference type="Pfam" id="PF00962"/>
    </source>
</evidence>
<dbReference type="Gene3D" id="3.20.20.140">
    <property type="entry name" value="Metal-dependent hydrolases"/>
    <property type="match status" value="1"/>
</dbReference>
<sequence>MCQGHMHEFLQALPKCEHHMHLEGSLEPSLLFDLAARNNISLPSVEEDPSFESIDTLLARYRRFTSLDDFLHYYFIGMSVLITSGDFEALAYEYFRRAHGDGVVHAEVFFDPQAHTVRGVRYGDIVDGFTAAQKRAKADWGITSELIVCVLRHLPVEDGARMYRDAIPNLESGVIKGLGLSSTEKGNPPHLYRDIYADALTRGFNRTAHAGEEAGVDYMASAVHDLNVTRVDHGIKLTEDENVMRLFADRNIMVTMCPLSNVELRCVSHVRDLPIRTYLDNGVRFSINSDDPAYFGGYILDNHCAVQDAFGLDKKDWEKIVGHAIEGSWCSDERKGELRKHLAEVMVRFQD</sequence>
<evidence type="ECO:0000313" key="9">
    <source>
        <dbReference type="EMBL" id="KIX94829.1"/>
    </source>
</evidence>
<dbReference type="NCBIfam" id="TIGR01430">
    <property type="entry name" value="aden_deam"/>
    <property type="match status" value="1"/>
</dbReference>
<dbReference type="FunFam" id="3.20.20.140:FF:000039">
    <property type="entry name" value="Adenine deaminase"/>
    <property type="match status" value="1"/>
</dbReference>
<dbReference type="InterPro" id="IPR006330">
    <property type="entry name" value="Ado/ade_deaminase"/>
</dbReference>
<dbReference type="EC" id="3.5.4.2" evidence="7"/>
<dbReference type="SUPFAM" id="SSF51556">
    <property type="entry name" value="Metallo-dependent hydrolases"/>
    <property type="match status" value="1"/>
</dbReference>
<feature type="domain" description="Adenosine deaminase" evidence="8">
    <location>
        <begin position="14"/>
        <end position="344"/>
    </location>
</feature>
<dbReference type="GO" id="GO:0005829">
    <property type="term" value="C:cytosol"/>
    <property type="evidence" value="ECO:0007669"/>
    <property type="project" value="TreeGrafter"/>
</dbReference>
<keyword evidence="2 7" id="KW-0479">Metal-binding</keyword>
<dbReference type="GeneID" id="27715265"/>
<keyword evidence="6 7" id="KW-0539">Nucleus</keyword>
<evidence type="ECO:0000256" key="3">
    <source>
        <dbReference type="ARBA" id="ARBA00022801"/>
    </source>
</evidence>
<dbReference type="STRING" id="1442371.A0A0D2JWE3"/>
<protein>
    <recommendedName>
        <fullName evidence="7">Adenine deaminase</fullName>
        <shortName evidence="7">ADE</shortName>
        <ecNumber evidence="7">3.5.4.2</ecNumber>
    </recommendedName>
    <alternativeName>
        <fullName evidence="7">Adenine aminohydrolase</fullName>
        <shortName evidence="7">AAH</shortName>
    </alternativeName>
</protein>
<comment type="function">
    <text evidence="7">Catalyzes the hydrolytic deamination of adenine to hypoxanthine. Plays an important role in the purine salvage pathway and in nitrogen catabolism.</text>
</comment>
<dbReference type="InterPro" id="IPR006650">
    <property type="entry name" value="A/AMP_deam_AS"/>
</dbReference>
<organism evidence="9 10">
    <name type="scientific">Fonsecaea multimorphosa CBS 102226</name>
    <dbReference type="NCBI Taxonomy" id="1442371"/>
    <lineage>
        <taxon>Eukaryota</taxon>
        <taxon>Fungi</taxon>
        <taxon>Dikarya</taxon>
        <taxon>Ascomycota</taxon>
        <taxon>Pezizomycotina</taxon>
        <taxon>Eurotiomycetes</taxon>
        <taxon>Chaetothyriomycetidae</taxon>
        <taxon>Chaetothyriales</taxon>
        <taxon>Herpotrichiellaceae</taxon>
        <taxon>Fonsecaea</taxon>
    </lineage>
</organism>
<dbReference type="InterPro" id="IPR032466">
    <property type="entry name" value="Metal_Hydrolase"/>
</dbReference>
<feature type="binding site" evidence="7">
    <location>
        <position position="291"/>
    </location>
    <ligand>
        <name>substrate</name>
    </ligand>
</feature>
<dbReference type="GO" id="GO:0006146">
    <property type="term" value="P:adenine catabolic process"/>
    <property type="evidence" value="ECO:0007669"/>
    <property type="project" value="UniProtKB-UniRule"/>
</dbReference>
<keyword evidence="3 7" id="KW-0378">Hydrolase</keyword>
<accession>A0A0D2JWE3</accession>
<dbReference type="RefSeq" id="XP_016628952.1">
    <property type="nucleotide sequence ID" value="XM_016780013.1"/>
</dbReference>
<evidence type="ECO:0000256" key="6">
    <source>
        <dbReference type="ARBA" id="ARBA00023242"/>
    </source>
</evidence>
<dbReference type="InterPro" id="IPR028892">
    <property type="entry name" value="ADE"/>
</dbReference>
<evidence type="ECO:0000256" key="7">
    <source>
        <dbReference type="HAMAP-Rule" id="MF_03145"/>
    </source>
</evidence>
<comment type="subcellular location">
    <subcellularLocation>
        <location evidence="7">Cytoplasm</location>
    </subcellularLocation>
    <subcellularLocation>
        <location evidence="7">Nucleus</location>
    </subcellularLocation>
</comment>
<dbReference type="PANTHER" id="PTHR43114">
    <property type="entry name" value="ADENINE DEAMINASE"/>
    <property type="match status" value="1"/>
</dbReference>
<dbReference type="GO" id="GO:0000034">
    <property type="term" value="F:adenine deaminase activity"/>
    <property type="evidence" value="ECO:0007669"/>
    <property type="project" value="UniProtKB-UniRule"/>
</dbReference>
<proteinExistence type="inferred from homology"/>
<feature type="binding site" evidence="7">
    <location>
        <position position="209"/>
    </location>
    <ligand>
        <name>Zn(2+)</name>
        <dbReference type="ChEBI" id="CHEBI:29105"/>
        <note>catalytic</note>
    </ligand>
</feature>
<gene>
    <name evidence="7" type="primary">AAH1</name>
    <name evidence="9" type="ORF">Z520_09519</name>
</gene>
<comment type="similarity">
    <text evidence="7">Belongs to the metallo-dependent hydrolases superfamily. Adenosine and AMP deaminases family. Adenine deaminase type 2 subfamily.</text>
</comment>
<reference evidence="9 10" key="1">
    <citation type="submission" date="2015-01" db="EMBL/GenBank/DDBJ databases">
        <title>The Genome Sequence of Fonsecaea multimorphosa CBS 102226.</title>
        <authorList>
            <consortium name="The Broad Institute Genomics Platform"/>
            <person name="Cuomo C."/>
            <person name="de Hoog S."/>
            <person name="Gorbushina A."/>
            <person name="Stielow B."/>
            <person name="Teixiera M."/>
            <person name="Abouelleil A."/>
            <person name="Chapman S.B."/>
            <person name="Priest M."/>
            <person name="Young S.K."/>
            <person name="Wortman J."/>
            <person name="Nusbaum C."/>
            <person name="Birren B."/>
        </authorList>
    </citation>
    <scope>NUCLEOTIDE SEQUENCE [LARGE SCALE GENOMIC DNA]</scope>
    <source>
        <strain evidence="9 10">CBS 102226</strain>
    </source>
</reference>
<evidence type="ECO:0000256" key="1">
    <source>
        <dbReference type="ARBA" id="ARBA00022490"/>
    </source>
</evidence>
<comment type="cofactor">
    <cofactor evidence="7">
        <name>Zn(2+)</name>
        <dbReference type="ChEBI" id="CHEBI:29105"/>
    </cofactor>
    <text evidence="7">Binds 1 zinc ion per subunit.</text>
</comment>
<dbReference type="AlphaFoldDB" id="A0A0D2JWE3"/>
<dbReference type="GO" id="GO:0043103">
    <property type="term" value="P:hypoxanthine salvage"/>
    <property type="evidence" value="ECO:0007669"/>
    <property type="project" value="UniProtKB-UniRule"/>
</dbReference>
<feature type="binding site" evidence="7">
    <location>
        <position position="19"/>
    </location>
    <ligand>
        <name>Zn(2+)</name>
        <dbReference type="ChEBI" id="CHEBI:29105"/>
        <note>catalytic</note>
    </ligand>
</feature>
<feature type="binding site" evidence="7">
    <location>
        <position position="290"/>
    </location>
    <ligand>
        <name>Zn(2+)</name>
        <dbReference type="ChEBI" id="CHEBI:29105"/>
        <note>catalytic</note>
    </ligand>
</feature>
<keyword evidence="1 7" id="KW-0963">Cytoplasm</keyword>
<feature type="active site" description="Proton donor" evidence="7">
    <location>
        <position position="212"/>
    </location>
</feature>
<dbReference type="GO" id="GO:0009117">
    <property type="term" value="P:nucleotide metabolic process"/>
    <property type="evidence" value="ECO:0007669"/>
    <property type="project" value="UniProtKB-KW"/>
</dbReference>
<keyword evidence="10" id="KW-1185">Reference proteome</keyword>
<dbReference type="CDD" id="cd01320">
    <property type="entry name" value="ADA"/>
    <property type="match status" value="1"/>
</dbReference>
<dbReference type="InterPro" id="IPR001365">
    <property type="entry name" value="A_deaminase_dom"/>
</dbReference>
<evidence type="ECO:0000256" key="2">
    <source>
        <dbReference type="ARBA" id="ARBA00022723"/>
    </source>
</evidence>
<feature type="site" description="Important for catalytic activity" evidence="7">
    <location>
        <position position="233"/>
    </location>
</feature>